<sequence>MSSFSMRLLLNLHAKCSLTYSYFFLLLSCLAPFLLLSCFIALQLVVWSSHPYCIFVLVFMSSKNAYYRLISL</sequence>
<proteinExistence type="predicted"/>
<evidence type="ECO:0000256" key="1">
    <source>
        <dbReference type="SAM" id="Phobius"/>
    </source>
</evidence>
<reference evidence="2" key="2">
    <citation type="journal article" date="2015" name="Data Brief">
        <title>Shoot transcriptome of the giant reed, Arundo donax.</title>
        <authorList>
            <person name="Barrero R.A."/>
            <person name="Guerrero F.D."/>
            <person name="Moolhuijzen P."/>
            <person name="Goolsby J.A."/>
            <person name="Tidwell J."/>
            <person name="Bellgard S.E."/>
            <person name="Bellgard M.I."/>
        </authorList>
    </citation>
    <scope>NUCLEOTIDE SEQUENCE</scope>
    <source>
        <tissue evidence="2">Shoot tissue taken approximately 20 cm above the soil surface</tissue>
    </source>
</reference>
<keyword evidence="1" id="KW-1133">Transmembrane helix</keyword>
<evidence type="ECO:0000313" key="2">
    <source>
        <dbReference type="EMBL" id="JAD53218.1"/>
    </source>
</evidence>
<name>A0A0A9ATM9_ARUDO</name>
<keyword evidence="1" id="KW-0812">Transmembrane</keyword>
<reference evidence="2" key="1">
    <citation type="submission" date="2014-09" db="EMBL/GenBank/DDBJ databases">
        <authorList>
            <person name="Magalhaes I.L.F."/>
            <person name="Oliveira U."/>
            <person name="Santos F.R."/>
            <person name="Vidigal T.H.D.A."/>
            <person name="Brescovit A.D."/>
            <person name="Santos A.J."/>
        </authorList>
    </citation>
    <scope>NUCLEOTIDE SEQUENCE</scope>
    <source>
        <tissue evidence="2">Shoot tissue taken approximately 20 cm above the soil surface</tissue>
    </source>
</reference>
<organism evidence="2">
    <name type="scientific">Arundo donax</name>
    <name type="common">Giant reed</name>
    <name type="synonym">Donax arundinaceus</name>
    <dbReference type="NCBI Taxonomy" id="35708"/>
    <lineage>
        <taxon>Eukaryota</taxon>
        <taxon>Viridiplantae</taxon>
        <taxon>Streptophyta</taxon>
        <taxon>Embryophyta</taxon>
        <taxon>Tracheophyta</taxon>
        <taxon>Spermatophyta</taxon>
        <taxon>Magnoliopsida</taxon>
        <taxon>Liliopsida</taxon>
        <taxon>Poales</taxon>
        <taxon>Poaceae</taxon>
        <taxon>PACMAD clade</taxon>
        <taxon>Arundinoideae</taxon>
        <taxon>Arundineae</taxon>
        <taxon>Arundo</taxon>
    </lineage>
</organism>
<accession>A0A0A9ATM9</accession>
<feature type="transmembrane region" description="Helical" evidence="1">
    <location>
        <begin position="20"/>
        <end position="43"/>
    </location>
</feature>
<dbReference type="AlphaFoldDB" id="A0A0A9ATM9"/>
<dbReference type="PROSITE" id="PS51257">
    <property type="entry name" value="PROKAR_LIPOPROTEIN"/>
    <property type="match status" value="1"/>
</dbReference>
<keyword evidence="1" id="KW-0472">Membrane</keyword>
<protein>
    <submittedName>
        <fullName evidence="2">Uncharacterized protein</fullName>
    </submittedName>
</protein>
<dbReference type="EMBL" id="GBRH01244677">
    <property type="protein sequence ID" value="JAD53218.1"/>
    <property type="molecule type" value="Transcribed_RNA"/>
</dbReference>